<proteinExistence type="predicted"/>
<dbReference type="InterPro" id="IPR004518">
    <property type="entry name" value="MazG-like_dom"/>
</dbReference>
<gene>
    <name evidence="2" type="primary">mazG</name>
    <name evidence="2" type="ORF">WJT86_07225</name>
</gene>
<name>A0ABV0BJG3_9HYPH</name>
<dbReference type="Pfam" id="PF03819">
    <property type="entry name" value="MazG"/>
    <property type="match status" value="2"/>
</dbReference>
<dbReference type="EMBL" id="JBBYXI010000002">
    <property type="protein sequence ID" value="MEN3930850.1"/>
    <property type="molecule type" value="Genomic_DNA"/>
</dbReference>
<dbReference type="NCBIfam" id="TIGR00444">
    <property type="entry name" value="mazG"/>
    <property type="match status" value="1"/>
</dbReference>
<dbReference type="InterPro" id="IPR048015">
    <property type="entry name" value="NTP-PPase_MazG-like_N"/>
</dbReference>
<dbReference type="EC" id="3.6.1.9" evidence="2"/>
<dbReference type="PANTHER" id="PTHR30522">
    <property type="entry name" value="NUCLEOSIDE TRIPHOSPHATE PYROPHOSPHOHYDROLASE"/>
    <property type="match status" value="1"/>
</dbReference>
<comment type="caution">
    <text evidence="2">The sequence shown here is derived from an EMBL/GenBank/DDBJ whole genome shotgun (WGS) entry which is preliminary data.</text>
</comment>
<reference evidence="2 3" key="1">
    <citation type="submission" date="2024-04" db="EMBL/GenBank/DDBJ databases">
        <title>A novel species isolated from cricket.</title>
        <authorList>
            <person name="Wang H.-C."/>
        </authorList>
    </citation>
    <scope>NUCLEOTIDE SEQUENCE [LARGE SCALE GENOMIC DNA]</scope>
    <source>
        <strain evidence="2 3">WL0021</strain>
    </source>
</reference>
<dbReference type="RefSeq" id="WP_346336875.1">
    <property type="nucleotide sequence ID" value="NZ_JBBYXI010000002.1"/>
</dbReference>
<evidence type="ECO:0000313" key="3">
    <source>
        <dbReference type="Proteomes" id="UP001418637"/>
    </source>
</evidence>
<feature type="domain" description="NTP pyrophosphohydrolase MazG-like" evidence="1">
    <location>
        <begin position="181"/>
        <end position="242"/>
    </location>
</feature>
<dbReference type="InterPro" id="IPR048011">
    <property type="entry name" value="NTP-PPase_MazG-like_C"/>
</dbReference>
<sequence length="276" mass="31854">MKPSKDISGLIAIMKALRTPETGCPWDLEQTFKTITQYTIEETYEVVDAIERQDMPDLKEELGDLLLQVVFYTQMASEENQFDFGDVVEAITRKLIRRHPHVFGNARDLTPAQVKELWDEIKAEEKREKAIERQKFGLENSSSRKYYLDDIPQPFPALIRADKLTSKAAKVGFDWPTTAEVVAKIKEELAEVEEALETTNHDHVEAEIGDLLFSVANLARHLKIDPESALRRTNKKFESRFKWIEQQLAEKGLSLSDSNLQEMDMLWNEAKRIENE</sequence>
<dbReference type="Gene3D" id="1.10.287.1080">
    <property type="entry name" value="MazG-like"/>
    <property type="match status" value="2"/>
</dbReference>
<dbReference type="GO" id="GO:0047429">
    <property type="term" value="F:nucleoside triphosphate diphosphatase activity"/>
    <property type="evidence" value="ECO:0007669"/>
    <property type="project" value="UniProtKB-EC"/>
</dbReference>
<dbReference type="CDD" id="cd11528">
    <property type="entry name" value="NTP-PPase_MazG_Nterm"/>
    <property type="match status" value="1"/>
</dbReference>
<dbReference type="CDD" id="cd11529">
    <property type="entry name" value="NTP-PPase_MazG_Cterm"/>
    <property type="match status" value="1"/>
</dbReference>
<organism evidence="2 3">
    <name type="scientific">Hohaiivirga grylli</name>
    <dbReference type="NCBI Taxonomy" id="3133970"/>
    <lineage>
        <taxon>Bacteria</taxon>
        <taxon>Pseudomonadati</taxon>
        <taxon>Pseudomonadota</taxon>
        <taxon>Alphaproteobacteria</taxon>
        <taxon>Hyphomicrobiales</taxon>
        <taxon>Methylobacteriaceae</taxon>
        <taxon>Hohaiivirga</taxon>
    </lineage>
</organism>
<dbReference type="Proteomes" id="UP001418637">
    <property type="component" value="Unassembled WGS sequence"/>
</dbReference>
<dbReference type="PANTHER" id="PTHR30522:SF0">
    <property type="entry name" value="NUCLEOSIDE TRIPHOSPHATE PYROPHOSPHOHYDROLASE"/>
    <property type="match status" value="1"/>
</dbReference>
<dbReference type="NCBIfam" id="NF007113">
    <property type="entry name" value="PRK09562.1"/>
    <property type="match status" value="1"/>
</dbReference>
<evidence type="ECO:0000259" key="1">
    <source>
        <dbReference type="Pfam" id="PF03819"/>
    </source>
</evidence>
<evidence type="ECO:0000313" key="2">
    <source>
        <dbReference type="EMBL" id="MEN3930850.1"/>
    </source>
</evidence>
<dbReference type="SUPFAM" id="SSF101386">
    <property type="entry name" value="all-alpha NTP pyrophosphatases"/>
    <property type="match status" value="2"/>
</dbReference>
<dbReference type="InterPro" id="IPR011551">
    <property type="entry name" value="NTP_PyrPHydrolase_MazG"/>
</dbReference>
<keyword evidence="3" id="KW-1185">Reference proteome</keyword>
<protein>
    <submittedName>
        <fullName evidence="2">Nucleoside triphosphate pyrophosphohydrolase</fullName>
        <ecNumber evidence="2">3.6.1.9</ecNumber>
    </submittedName>
</protein>
<accession>A0ABV0BJG3</accession>
<keyword evidence="2" id="KW-0378">Hydrolase</keyword>
<feature type="domain" description="NTP pyrophosphohydrolase MazG-like" evidence="1">
    <location>
        <begin position="30"/>
        <end position="103"/>
    </location>
</feature>